<dbReference type="EMBL" id="MN739664">
    <property type="protein sequence ID" value="QHT19226.1"/>
    <property type="molecule type" value="Genomic_DNA"/>
</dbReference>
<sequence length="134" mass="14702">MNSYTVTSLTATGEPSFYMLIILFIVAPLLIGSVIDITFTQLVGSQHCSYKDGETRCTILKSNVPALVRESGRFVVQLSAVICLVLGFASTTYANQLRTPIGSLGLILFIATQSDLIEDFRRFMNGLLFIIKNS</sequence>
<name>A0A6C0DQT1_9ZZZZ</name>
<evidence type="ECO:0000313" key="2">
    <source>
        <dbReference type="EMBL" id="QHT19226.1"/>
    </source>
</evidence>
<keyword evidence="1" id="KW-0812">Transmembrane</keyword>
<keyword evidence="1" id="KW-1133">Transmembrane helix</keyword>
<feature type="transmembrane region" description="Helical" evidence="1">
    <location>
        <begin position="17"/>
        <end position="39"/>
    </location>
</feature>
<evidence type="ECO:0000256" key="1">
    <source>
        <dbReference type="SAM" id="Phobius"/>
    </source>
</evidence>
<reference evidence="2" key="1">
    <citation type="journal article" date="2020" name="Nature">
        <title>Giant virus diversity and host interactions through global metagenomics.</title>
        <authorList>
            <person name="Schulz F."/>
            <person name="Roux S."/>
            <person name="Paez-Espino D."/>
            <person name="Jungbluth S."/>
            <person name="Walsh D.A."/>
            <person name="Denef V.J."/>
            <person name="McMahon K.D."/>
            <person name="Konstantinidis K.T."/>
            <person name="Eloe-Fadrosh E.A."/>
            <person name="Kyrpides N.C."/>
            <person name="Woyke T."/>
        </authorList>
    </citation>
    <scope>NUCLEOTIDE SEQUENCE</scope>
    <source>
        <strain evidence="2">GVMAG-M-3300023174-57</strain>
    </source>
</reference>
<protein>
    <submittedName>
        <fullName evidence="2">Uncharacterized protein</fullName>
    </submittedName>
</protein>
<keyword evidence="1" id="KW-0472">Membrane</keyword>
<dbReference type="AlphaFoldDB" id="A0A6C0DQT1"/>
<proteinExistence type="predicted"/>
<organism evidence="2">
    <name type="scientific">viral metagenome</name>
    <dbReference type="NCBI Taxonomy" id="1070528"/>
    <lineage>
        <taxon>unclassified sequences</taxon>
        <taxon>metagenomes</taxon>
        <taxon>organismal metagenomes</taxon>
    </lineage>
</organism>
<accession>A0A6C0DQT1</accession>